<feature type="transmembrane region" description="Helical" evidence="6">
    <location>
        <begin position="355"/>
        <end position="376"/>
    </location>
</feature>
<proteinExistence type="predicted"/>
<feature type="domain" description="NADH-Ubiquinone oxidoreductase (complex I) chain 5 N-terminal" evidence="8">
    <location>
        <begin position="60"/>
        <end position="110"/>
    </location>
</feature>
<name>A0ABU9D6H7_9PROT</name>
<evidence type="ECO:0000313" key="10">
    <source>
        <dbReference type="Proteomes" id="UP001446205"/>
    </source>
</evidence>
<evidence type="ECO:0000313" key="9">
    <source>
        <dbReference type="EMBL" id="MEK8089140.1"/>
    </source>
</evidence>
<feature type="transmembrane region" description="Helical" evidence="6">
    <location>
        <begin position="599"/>
        <end position="618"/>
    </location>
</feature>
<dbReference type="PRINTS" id="PR01435">
    <property type="entry name" value="NPOXDRDTASE5"/>
</dbReference>
<feature type="domain" description="NADH:quinone oxidoreductase/Mrp antiporter transmembrane" evidence="7">
    <location>
        <begin position="126"/>
        <end position="407"/>
    </location>
</feature>
<protein>
    <submittedName>
        <fullName evidence="9">Proton-conducting transporter membrane subunit</fullName>
    </submittedName>
</protein>
<sequence length="620" mass="65665">MVTNLLWLLPALPLGLGVLLLAGGHRFDRLAGILSAIGAFSTLLLALWALQAHPTAVWPWLPLGNRSLPLTLAATPLSAAMAVLVSALATLILIYALAYMAKDPSRARFFGLMSLFLGSMLLLVLADDLLALLIAWESVGACSYALIGFWYTEAGRPPAANRAFLSTRFADIGLYLAAMAAFAVTGGFSFASLATLSGWPLQLVVGGLILAALGKSAQLPFSGWLSGAMLGPSPVSALLHSATMVAAGAFLLTKLLPVLMLTTWAQPLLLWVGGLTVLTGALIALYQDEIKQILAASTLSQYGYIFAALGAADAGAATLHLFSHALFKALLFLAAGVLVHSGLQRLQEMGGLRRPMPWTAAAFGIGALSLAAIPPLGGFFSKELILAAVSEQNRLLGIFLMLGAFLTAVYIARAWLLAFAGNTPVNPSNPQKADTSMRLAMGVLIVLVLFSGLLAWPPIAGASGVSAAIQIMSAETMLSLGLVLLGLLWSWRRHVSGRLLHLPKFGVLGAAAGQWFGLLQLSDGVGRLGLRLAQQLAKADDQLLARGVQQLPKLTLHLGEWSRRADREGWDRLIEGMANSLSSGSRVLSDLQNGLLHRYYLWMVVSMLLLLALTFWTAGV</sequence>
<dbReference type="PRINTS" id="PR01434">
    <property type="entry name" value="NADHDHGNASE5"/>
</dbReference>
<comment type="caution">
    <text evidence="9">The sequence shown here is derived from an EMBL/GenBank/DDBJ whole genome shotgun (WGS) entry which is preliminary data.</text>
</comment>
<keyword evidence="3 6" id="KW-1133">Transmembrane helix</keyword>
<feature type="transmembrane region" description="Helical" evidence="6">
    <location>
        <begin position="268"/>
        <end position="286"/>
    </location>
</feature>
<feature type="transmembrane region" description="Helical" evidence="6">
    <location>
        <begin position="439"/>
        <end position="459"/>
    </location>
</feature>
<dbReference type="Proteomes" id="UP001446205">
    <property type="component" value="Unassembled WGS sequence"/>
</dbReference>
<accession>A0ABU9D6H7</accession>
<organism evidence="9 10">
    <name type="scientific">Thermithiobacillus plumbiphilus</name>
    <dbReference type="NCBI Taxonomy" id="1729899"/>
    <lineage>
        <taxon>Bacteria</taxon>
        <taxon>Pseudomonadati</taxon>
        <taxon>Pseudomonadota</taxon>
        <taxon>Acidithiobacillia</taxon>
        <taxon>Acidithiobacillales</taxon>
        <taxon>Thermithiobacillaceae</taxon>
        <taxon>Thermithiobacillus</taxon>
    </lineage>
</organism>
<dbReference type="PANTHER" id="PTHR42829">
    <property type="entry name" value="NADH-UBIQUINONE OXIDOREDUCTASE CHAIN 5"/>
    <property type="match status" value="1"/>
</dbReference>
<feature type="transmembrane region" description="Helical" evidence="6">
    <location>
        <begin position="109"/>
        <end position="126"/>
    </location>
</feature>
<evidence type="ECO:0000259" key="7">
    <source>
        <dbReference type="Pfam" id="PF00361"/>
    </source>
</evidence>
<feature type="transmembrane region" description="Helical" evidence="6">
    <location>
        <begin position="235"/>
        <end position="256"/>
    </location>
</feature>
<dbReference type="PANTHER" id="PTHR42829:SF2">
    <property type="entry name" value="NADH-UBIQUINONE OXIDOREDUCTASE CHAIN 5"/>
    <property type="match status" value="1"/>
</dbReference>
<dbReference type="EMBL" id="JBBPCO010000003">
    <property type="protein sequence ID" value="MEK8089140.1"/>
    <property type="molecule type" value="Genomic_DNA"/>
</dbReference>
<keyword evidence="10" id="KW-1185">Reference proteome</keyword>
<dbReference type="Pfam" id="PF00662">
    <property type="entry name" value="Proton_antipo_N"/>
    <property type="match status" value="1"/>
</dbReference>
<evidence type="ECO:0000256" key="4">
    <source>
        <dbReference type="ARBA" id="ARBA00023136"/>
    </source>
</evidence>
<comment type="subcellular location">
    <subcellularLocation>
        <location evidence="1">Endomembrane system</location>
        <topology evidence="1">Multi-pass membrane protein</topology>
    </subcellularLocation>
    <subcellularLocation>
        <location evidence="5">Membrane</location>
        <topology evidence="5">Multi-pass membrane protein</topology>
    </subcellularLocation>
</comment>
<feature type="transmembrane region" description="Helical" evidence="6">
    <location>
        <begin position="396"/>
        <end position="418"/>
    </location>
</feature>
<feature type="transmembrane region" description="Helical" evidence="6">
    <location>
        <begin position="30"/>
        <end position="50"/>
    </location>
</feature>
<evidence type="ECO:0000256" key="1">
    <source>
        <dbReference type="ARBA" id="ARBA00004127"/>
    </source>
</evidence>
<dbReference type="RefSeq" id="WP_341370205.1">
    <property type="nucleotide sequence ID" value="NZ_JBBPCO010000003.1"/>
</dbReference>
<dbReference type="Pfam" id="PF00361">
    <property type="entry name" value="Proton_antipo_M"/>
    <property type="match status" value="1"/>
</dbReference>
<dbReference type="InterPro" id="IPR003945">
    <property type="entry name" value="NU5C-like"/>
</dbReference>
<keyword evidence="4 6" id="KW-0472">Membrane</keyword>
<evidence type="ECO:0000256" key="6">
    <source>
        <dbReference type="SAM" id="Phobius"/>
    </source>
</evidence>
<feature type="transmembrane region" description="Helical" evidence="6">
    <location>
        <begin position="70"/>
        <end position="97"/>
    </location>
</feature>
<dbReference type="InterPro" id="IPR001750">
    <property type="entry name" value="ND/Mrp_TM"/>
</dbReference>
<evidence type="ECO:0000259" key="8">
    <source>
        <dbReference type="Pfam" id="PF00662"/>
    </source>
</evidence>
<dbReference type="InterPro" id="IPR001516">
    <property type="entry name" value="Proton_antipo_N"/>
</dbReference>
<evidence type="ECO:0000256" key="2">
    <source>
        <dbReference type="ARBA" id="ARBA00022692"/>
    </source>
</evidence>
<keyword evidence="2 5" id="KW-0812">Transmembrane</keyword>
<feature type="transmembrane region" description="Helical" evidence="6">
    <location>
        <begin position="324"/>
        <end position="343"/>
    </location>
</feature>
<gene>
    <name evidence="9" type="ORF">WOB96_05115</name>
</gene>
<reference evidence="9 10" key="1">
    <citation type="submission" date="2024-04" db="EMBL/GenBank/DDBJ databases">
        <authorList>
            <person name="Abashina T."/>
            <person name="Shaikin A."/>
        </authorList>
    </citation>
    <scope>NUCLEOTIDE SEQUENCE [LARGE SCALE GENOMIC DNA]</scope>
    <source>
        <strain evidence="9 10">AAFK</strain>
    </source>
</reference>
<evidence type="ECO:0000256" key="3">
    <source>
        <dbReference type="ARBA" id="ARBA00022989"/>
    </source>
</evidence>
<dbReference type="Gene3D" id="1.20.5.2700">
    <property type="match status" value="1"/>
</dbReference>
<feature type="transmembrane region" description="Helical" evidence="6">
    <location>
        <begin position="132"/>
        <end position="151"/>
    </location>
</feature>
<feature type="transmembrane region" description="Helical" evidence="6">
    <location>
        <begin position="172"/>
        <end position="191"/>
    </location>
</feature>
<evidence type="ECO:0000256" key="5">
    <source>
        <dbReference type="RuleBase" id="RU000320"/>
    </source>
</evidence>
<feature type="transmembrane region" description="Helical" evidence="6">
    <location>
        <begin position="465"/>
        <end position="489"/>
    </location>
</feature>
<feature type="transmembrane region" description="Helical" evidence="6">
    <location>
        <begin position="293"/>
        <end position="312"/>
    </location>
</feature>
<feature type="transmembrane region" description="Helical" evidence="6">
    <location>
        <begin position="6"/>
        <end position="23"/>
    </location>
</feature>